<gene>
    <name evidence="3" type="ORF">Acr_00g0090210</name>
</gene>
<evidence type="ECO:0000259" key="2">
    <source>
        <dbReference type="Pfam" id="PF04195"/>
    </source>
</evidence>
<proteinExistence type="predicted"/>
<dbReference type="PANTHER" id="PTHR31099">
    <property type="entry name" value="OS06G0165300 PROTEIN"/>
    <property type="match status" value="1"/>
</dbReference>
<accession>A0A7J0DY24</accession>
<dbReference type="AlphaFoldDB" id="A0A7J0DY24"/>
<dbReference type="InterPro" id="IPR007321">
    <property type="entry name" value="Transposase_28"/>
</dbReference>
<organism evidence="3 4">
    <name type="scientific">Actinidia rufa</name>
    <dbReference type="NCBI Taxonomy" id="165716"/>
    <lineage>
        <taxon>Eukaryota</taxon>
        <taxon>Viridiplantae</taxon>
        <taxon>Streptophyta</taxon>
        <taxon>Embryophyta</taxon>
        <taxon>Tracheophyta</taxon>
        <taxon>Spermatophyta</taxon>
        <taxon>Magnoliopsida</taxon>
        <taxon>eudicotyledons</taxon>
        <taxon>Gunneridae</taxon>
        <taxon>Pentapetalae</taxon>
        <taxon>asterids</taxon>
        <taxon>Ericales</taxon>
        <taxon>Actinidiaceae</taxon>
        <taxon>Actinidia</taxon>
    </lineage>
</organism>
<keyword evidence="4" id="KW-1185">Reference proteome</keyword>
<dbReference type="Pfam" id="PF04195">
    <property type="entry name" value="Transposase_28"/>
    <property type="match status" value="1"/>
</dbReference>
<dbReference type="PANTHER" id="PTHR31099:SF49">
    <property type="entry name" value="MYOSIN HEAVY CHAIN-LIKE PROTEIN"/>
    <property type="match status" value="1"/>
</dbReference>
<feature type="domain" description="Transposase (putative) gypsy type" evidence="2">
    <location>
        <begin position="53"/>
        <end position="91"/>
    </location>
</feature>
<evidence type="ECO:0000313" key="3">
    <source>
        <dbReference type="EMBL" id="GFS44413.1"/>
    </source>
</evidence>
<dbReference type="OrthoDB" id="687305at2759"/>
<evidence type="ECO:0000256" key="1">
    <source>
        <dbReference type="SAM" id="MobiDB-lite"/>
    </source>
</evidence>
<dbReference type="Proteomes" id="UP000585474">
    <property type="component" value="Unassembled WGS sequence"/>
</dbReference>
<dbReference type="EMBL" id="BJWL01000438">
    <property type="protein sequence ID" value="GFS44413.1"/>
    <property type="molecule type" value="Genomic_DNA"/>
</dbReference>
<name>A0A7J0DY24_9ERIC</name>
<comment type="caution">
    <text evidence="3">The sequence shown here is derived from an EMBL/GenBank/DDBJ whole genome shotgun (WGS) entry which is preliminary data.</text>
</comment>
<protein>
    <recommendedName>
        <fullName evidence="2">Transposase (putative) gypsy type domain-containing protein</fullName>
    </recommendedName>
</protein>
<feature type="region of interest" description="Disordered" evidence="1">
    <location>
        <begin position="391"/>
        <end position="414"/>
    </location>
</feature>
<evidence type="ECO:0000313" key="4">
    <source>
        <dbReference type="Proteomes" id="UP000585474"/>
    </source>
</evidence>
<reference evidence="4" key="1">
    <citation type="submission" date="2019-07" db="EMBL/GenBank/DDBJ databases">
        <title>De Novo Assembly of kiwifruit Actinidia rufa.</title>
        <authorList>
            <person name="Sugita-Konishi S."/>
            <person name="Sato K."/>
            <person name="Mori E."/>
            <person name="Abe Y."/>
            <person name="Kisaki G."/>
            <person name="Hamano K."/>
            <person name="Suezawa K."/>
            <person name="Otani M."/>
            <person name="Fukuda T."/>
            <person name="Manabe T."/>
            <person name="Gomi K."/>
            <person name="Tabuchi M."/>
            <person name="Akimitsu K."/>
            <person name="Kataoka I."/>
        </authorList>
    </citation>
    <scope>NUCLEOTIDE SEQUENCE [LARGE SCALE GENOMIC DNA]</scope>
    <source>
        <strain evidence="4">cv. Fuchu</strain>
    </source>
</reference>
<sequence>MDTSSLTKETNVMSQTDLDKLREKYSFPSRVQLRILGEGKTILSACQGDVAFYEAAFLAGLRLPIHPTIRRILNHYKICPAQLSPNAWRSVICSLVIWRISNATCPAMNSGAYTPSSHYQIQDEVLGKIEPRDYFDMSKVLGSKTFKKHFAVGRMEISSSGKDNTTSGDEAMPARISLSAPIQKAGKKAATKDARIKATPQPPSKGVVIQEKWTSLPPGDDLDSRVSMMSSAHVARKVLDEAVPFADKEKAEQFSSENLVTKSFHALGQAVVLVSSLTLRSQEHQNDIDFQITRANSAELELAAKSNAESGKLKVVARLEAEVAELTSKLVQAKELAIEELKSLEDFKVVVTDSAATYFSEGFAFYKRKLLHQFPNLGIDVVNMDMDAGFAEEEEMTKEGEKEASNEGEVNRAP</sequence>